<keyword evidence="1" id="KW-0812">Transmembrane</keyword>
<reference evidence="3" key="1">
    <citation type="journal article" date="2019" name="Int. J. Syst. Evol. Microbiol.">
        <title>The Global Catalogue of Microorganisms (GCM) 10K type strain sequencing project: providing services to taxonomists for standard genome sequencing and annotation.</title>
        <authorList>
            <consortium name="The Broad Institute Genomics Platform"/>
            <consortium name="The Broad Institute Genome Sequencing Center for Infectious Disease"/>
            <person name="Wu L."/>
            <person name="Ma J."/>
        </authorList>
    </citation>
    <scope>NUCLEOTIDE SEQUENCE [LARGE SCALE GENOMIC DNA]</scope>
    <source>
        <strain evidence="3">CCUG 61948</strain>
    </source>
</reference>
<protein>
    <recommendedName>
        <fullName evidence="4">DUF3784 domain-containing protein</fullName>
    </recommendedName>
</protein>
<accession>A0ABW3B0A9</accession>
<feature type="transmembrane region" description="Helical" evidence="1">
    <location>
        <begin position="6"/>
        <end position="27"/>
    </location>
</feature>
<keyword evidence="1" id="KW-1133">Transmembrane helix</keyword>
<organism evidence="2 3">
    <name type="scientific">Maribacter chungangensis</name>
    <dbReference type="NCBI Taxonomy" id="1069117"/>
    <lineage>
        <taxon>Bacteria</taxon>
        <taxon>Pseudomonadati</taxon>
        <taxon>Bacteroidota</taxon>
        <taxon>Flavobacteriia</taxon>
        <taxon>Flavobacteriales</taxon>
        <taxon>Flavobacteriaceae</taxon>
        <taxon>Maribacter</taxon>
    </lineage>
</organism>
<dbReference type="Proteomes" id="UP001597012">
    <property type="component" value="Unassembled WGS sequence"/>
</dbReference>
<keyword evidence="1" id="KW-0472">Membrane</keyword>
<keyword evidence="3" id="KW-1185">Reference proteome</keyword>
<proteinExistence type="predicted"/>
<evidence type="ECO:0000313" key="3">
    <source>
        <dbReference type="Proteomes" id="UP001597012"/>
    </source>
</evidence>
<sequence>MNYNLIGYLLFFLIMGTIIVKVGWGCYRNGTTYVLHIIPNQQDFSLRINKMLLLGYYLVNIGYVVYSISTWEPIDGLMPMLENISYRTACIVLVLSGLHYMNIIALNILLKQNSYSS</sequence>
<dbReference type="EMBL" id="JBHTHY010000003">
    <property type="protein sequence ID" value="MFD0796628.1"/>
    <property type="molecule type" value="Genomic_DNA"/>
</dbReference>
<evidence type="ECO:0008006" key="4">
    <source>
        <dbReference type="Google" id="ProtNLM"/>
    </source>
</evidence>
<evidence type="ECO:0000313" key="2">
    <source>
        <dbReference type="EMBL" id="MFD0796628.1"/>
    </source>
</evidence>
<gene>
    <name evidence="2" type="ORF">ACFQZJ_04095</name>
</gene>
<feature type="transmembrane region" description="Helical" evidence="1">
    <location>
        <begin position="48"/>
        <end position="66"/>
    </location>
</feature>
<comment type="caution">
    <text evidence="2">The sequence shown here is derived from an EMBL/GenBank/DDBJ whole genome shotgun (WGS) entry which is preliminary data.</text>
</comment>
<feature type="transmembrane region" description="Helical" evidence="1">
    <location>
        <begin position="86"/>
        <end position="110"/>
    </location>
</feature>
<name>A0ABW3B0A9_9FLAO</name>
<evidence type="ECO:0000256" key="1">
    <source>
        <dbReference type="SAM" id="Phobius"/>
    </source>
</evidence>
<dbReference type="RefSeq" id="WP_379932506.1">
    <property type="nucleotide sequence ID" value="NZ_JBHTHY010000003.1"/>
</dbReference>